<feature type="transmembrane region" description="Helical" evidence="6">
    <location>
        <begin position="144"/>
        <end position="170"/>
    </location>
</feature>
<dbReference type="Proteomes" id="UP000279860">
    <property type="component" value="Unassembled WGS sequence"/>
</dbReference>
<dbReference type="NCBIfam" id="TIGR00360">
    <property type="entry name" value="ComEC_N-term"/>
    <property type="match status" value="1"/>
</dbReference>
<comment type="subcellular location">
    <subcellularLocation>
        <location evidence="1">Cell membrane</location>
        <topology evidence="1">Multi-pass membrane protein</topology>
    </subcellularLocation>
</comment>
<feature type="transmembrane region" description="Helical" evidence="6">
    <location>
        <begin position="378"/>
        <end position="394"/>
    </location>
</feature>
<evidence type="ECO:0000256" key="1">
    <source>
        <dbReference type="ARBA" id="ARBA00004651"/>
    </source>
</evidence>
<evidence type="ECO:0000313" key="8">
    <source>
        <dbReference type="EMBL" id="RRD79375.1"/>
    </source>
</evidence>
<dbReference type="EMBL" id="RQYN01000002">
    <property type="protein sequence ID" value="RRD79375.1"/>
    <property type="molecule type" value="Genomic_DNA"/>
</dbReference>
<dbReference type="InterPro" id="IPR052159">
    <property type="entry name" value="Competence_DNA_uptake"/>
</dbReference>
<comment type="caution">
    <text evidence="8">The sequence shown here is derived from an EMBL/GenBank/DDBJ whole genome shotgun (WGS) entry which is preliminary data.</text>
</comment>
<evidence type="ECO:0000259" key="7">
    <source>
        <dbReference type="Pfam" id="PF03772"/>
    </source>
</evidence>
<keyword evidence="2" id="KW-1003">Cell membrane</keyword>
<feature type="transmembrane region" description="Helical" evidence="6">
    <location>
        <begin position="205"/>
        <end position="222"/>
    </location>
</feature>
<evidence type="ECO:0000256" key="6">
    <source>
        <dbReference type="SAM" id="Phobius"/>
    </source>
</evidence>
<reference evidence="8 9" key="1">
    <citation type="submission" date="2018-11" db="EMBL/GenBank/DDBJ databases">
        <title>Genomes From Bacteria Associated with the Canine Oral Cavity: a Test Case for Automated Genome-Based Taxonomic Assignment.</title>
        <authorList>
            <person name="Coil D.A."/>
            <person name="Jospin G."/>
            <person name="Darling A.E."/>
            <person name="Wallis C."/>
            <person name="Davis I.J."/>
            <person name="Harris S."/>
            <person name="Eisen J.A."/>
            <person name="Holcombe L.J."/>
            <person name="O'Flynn C."/>
        </authorList>
    </citation>
    <scope>NUCLEOTIDE SEQUENCE [LARGE SCALE GENOMIC DNA]</scope>
    <source>
        <strain evidence="8 9">OH1426_COT-023</strain>
    </source>
</reference>
<keyword evidence="5 6" id="KW-0472">Membrane</keyword>
<evidence type="ECO:0000313" key="9">
    <source>
        <dbReference type="Proteomes" id="UP000279860"/>
    </source>
</evidence>
<dbReference type="Pfam" id="PF03772">
    <property type="entry name" value="Competence"/>
    <property type="match status" value="1"/>
</dbReference>
<evidence type="ECO:0000256" key="2">
    <source>
        <dbReference type="ARBA" id="ARBA00022475"/>
    </source>
</evidence>
<dbReference type="GO" id="GO:0005886">
    <property type="term" value="C:plasma membrane"/>
    <property type="evidence" value="ECO:0007669"/>
    <property type="project" value="UniProtKB-SubCell"/>
</dbReference>
<organism evidence="8 9">
    <name type="scientific">Tannerella forsythia</name>
    <name type="common">Bacteroides forsythus</name>
    <dbReference type="NCBI Taxonomy" id="28112"/>
    <lineage>
        <taxon>Bacteria</taxon>
        <taxon>Pseudomonadati</taxon>
        <taxon>Bacteroidota</taxon>
        <taxon>Bacteroidia</taxon>
        <taxon>Bacteroidales</taxon>
        <taxon>Tannerellaceae</taxon>
        <taxon>Tannerella</taxon>
    </lineage>
</organism>
<dbReference type="AlphaFoldDB" id="A0A3P1Z973"/>
<sequence>MIEEIQKRPFVRPLFFWIVGILAEICFPLERWSFVLLLPVILVVSLSFFAKGKNAEHLYDARWLGGVLIACCFVFMAIQATALAERRLSEPPQTSRLQEEAQKIQLRVVEKLNRLQLSDSEKAVLATITVNYRRTMTREIRHRFSVIGVAHLLSVSGFHVGIVCGFLVVCFSFFPDRSFFRWFRYILTVILMWTFAAISGFSPPAVRATLMLTIFMTGQVFLRSPDKYNTLAASAFLMLIYNPFYLFNVGFQLSFTAIFFILYMQPPLYRLLEIRNPLIAIPWGILTVTVAAQIGTFPLCCYYFRQSSTVFLFTNLFLSLIATLLIPLCLIWILLPLSVPGSAILQSWVEQLTHGMMWLVNRFSQIPGATFTLRFDEVTLLGVYGILFLLIGFFRSKKNNLLFAALFLLLLLLCRQIIWY</sequence>
<dbReference type="RefSeq" id="WP_124789046.1">
    <property type="nucleotide sequence ID" value="NZ_RQYN01000002.1"/>
</dbReference>
<feature type="transmembrane region" description="Helical" evidence="6">
    <location>
        <begin position="243"/>
        <end position="263"/>
    </location>
</feature>
<gene>
    <name evidence="8" type="ORF">EII41_00865</name>
</gene>
<dbReference type="PANTHER" id="PTHR30619:SF1">
    <property type="entry name" value="RECOMBINATION PROTEIN 2"/>
    <property type="match status" value="1"/>
</dbReference>
<feature type="transmembrane region" description="Helical" evidence="6">
    <location>
        <begin position="316"/>
        <end position="335"/>
    </location>
</feature>
<dbReference type="PANTHER" id="PTHR30619">
    <property type="entry name" value="DNA INTERNALIZATION/COMPETENCE PROTEIN COMEC/REC2"/>
    <property type="match status" value="1"/>
</dbReference>
<evidence type="ECO:0000256" key="3">
    <source>
        <dbReference type="ARBA" id="ARBA00022692"/>
    </source>
</evidence>
<accession>A0A3P1Z973</accession>
<name>A0A3P1Z973_TANFO</name>
<keyword evidence="3 6" id="KW-0812">Transmembrane</keyword>
<feature type="transmembrane region" description="Helical" evidence="6">
    <location>
        <begin position="63"/>
        <end position="84"/>
    </location>
</feature>
<proteinExistence type="predicted"/>
<evidence type="ECO:0000256" key="4">
    <source>
        <dbReference type="ARBA" id="ARBA00022989"/>
    </source>
</evidence>
<keyword evidence="4 6" id="KW-1133">Transmembrane helix</keyword>
<feature type="domain" description="ComEC/Rec2-related protein" evidence="7">
    <location>
        <begin position="129"/>
        <end position="396"/>
    </location>
</feature>
<feature type="transmembrane region" description="Helical" evidence="6">
    <location>
        <begin position="182"/>
        <end position="199"/>
    </location>
</feature>
<feature type="transmembrane region" description="Helical" evidence="6">
    <location>
        <begin position="401"/>
        <end position="419"/>
    </location>
</feature>
<dbReference type="InterPro" id="IPR004477">
    <property type="entry name" value="ComEC_N"/>
</dbReference>
<protein>
    <submittedName>
        <fullName evidence="8">ComEC/Rec2 family competence protein</fullName>
    </submittedName>
</protein>
<feature type="transmembrane region" description="Helical" evidence="6">
    <location>
        <begin position="283"/>
        <end position="304"/>
    </location>
</feature>
<feature type="transmembrane region" description="Helical" evidence="6">
    <location>
        <begin position="9"/>
        <end position="27"/>
    </location>
</feature>
<feature type="transmembrane region" description="Helical" evidence="6">
    <location>
        <begin position="33"/>
        <end position="51"/>
    </location>
</feature>
<evidence type="ECO:0000256" key="5">
    <source>
        <dbReference type="ARBA" id="ARBA00023136"/>
    </source>
</evidence>